<dbReference type="GO" id="GO:0005856">
    <property type="term" value="C:cytoskeleton"/>
    <property type="evidence" value="ECO:0007669"/>
    <property type="project" value="UniProtKB-SubCell"/>
</dbReference>
<dbReference type="InParanoid" id="A0A165DP15"/>
<feature type="compositionally biased region" description="Low complexity" evidence="9">
    <location>
        <begin position="111"/>
        <end position="121"/>
    </location>
</feature>
<dbReference type="SMART" id="SM00325">
    <property type="entry name" value="RhoGEF"/>
    <property type="match status" value="1"/>
</dbReference>
<dbReference type="OrthoDB" id="660555at2759"/>
<protein>
    <recommendedName>
        <fullName evidence="15">Dbl homology domain-containing protein</fullName>
    </recommendedName>
</protein>
<evidence type="ECO:0000256" key="3">
    <source>
        <dbReference type="ARBA" id="ARBA00022658"/>
    </source>
</evidence>
<comment type="subcellular location">
    <subcellularLocation>
        <location evidence="1">Cytoplasm</location>
        <location evidence="1">Cytoskeleton</location>
    </subcellularLocation>
</comment>
<evidence type="ECO:0000256" key="7">
    <source>
        <dbReference type="ARBA" id="ARBA00023212"/>
    </source>
</evidence>
<dbReference type="InterPro" id="IPR011011">
    <property type="entry name" value="Znf_FYVE_PHD"/>
</dbReference>
<dbReference type="PROSITE" id="PS50003">
    <property type="entry name" value="PH_DOMAIN"/>
    <property type="match status" value="1"/>
</dbReference>
<keyword evidence="5 8" id="KW-0863">Zinc-finger</keyword>
<dbReference type="InterPro" id="IPR000306">
    <property type="entry name" value="Znf_FYVE"/>
</dbReference>
<feature type="region of interest" description="Disordered" evidence="9">
    <location>
        <begin position="1"/>
        <end position="150"/>
    </location>
</feature>
<dbReference type="STRING" id="1353952.A0A165DP15"/>
<gene>
    <name evidence="13" type="ORF">CALCODRAFT_60388</name>
</gene>
<keyword evidence="7" id="KW-0206">Cytoskeleton</keyword>
<accession>A0A165DP15</accession>
<sequence>MSISEPSSADAAGITFPRSHLRTASYPGDAEDDTLATLRQPSLRPPISFRRLSTASAPSNVPRSAVSSVTSFDDVAAQSQSQSHEPGSSVGSSLSSRPPAATRLLSEQARSSSFSGLSPLSPAIPRSPRRQGPRSRRSSRQQESIDEGHQRRALKRLKVVKELLDTEKSYVAGLDLIYEHFLIPLMESLETSRRPLVTRDDLNAMFSNFIDIWNLHRAILRSLTEAVSPSDPIQPVPPALSYVMRSHFPYLSMYRPFVANFPSAMSTISHLQATSPVFRAWLADREKDPKCGHMTLVAWLLTCVQRVPRYLLLLKDLVACSDPTDDETEQLRRVFVMVSKTAETLDRALAEHSLTLSALALQRACVNLPFPLISPGRRLIKRGALIREGPKSEEPREFLLFTDCILYFSRVADEKWLGARPPLARRRSKSGNDAQIRRMGEEGMAESDKWRYQGKLSLQDVTVVGGGAEEQREDGRRFEILSPQESFAVYAGSKVDCQAWLDAIREAKAIFLSSLQTLSRPLSTLTSSTSTRHLRLALQALPAEPDRQRVDHFVPAVWVPDQKAPACMRCGKPWTVLRWRHHCRLCGSVVCADCSTKTFFVAHSNSQEPPKRPARACNTCYETVFPLIAGRDEDIADGDLSRPPLDHRLSTITVSSTTSVHRPSSESAQAMGISGFHTSEATEIDDGLPELTATLLELGVSPFAGALKRTEVQRLEVTARLSLVEASFGGPPSRSLPIAGRAVKRLSVLLGKGDK</sequence>
<keyword evidence="6" id="KW-0862">Zinc</keyword>
<dbReference type="InterPro" id="IPR051092">
    <property type="entry name" value="FYVE_RhoGEF_PH"/>
</dbReference>
<dbReference type="Pfam" id="PF00621">
    <property type="entry name" value="RhoGEF"/>
    <property type="match status" value="1"/>
</dbReference>
<dbReference type="InterPro" id="IPR017455">
    <property type="entry name" value="Znf_FYVE-rel"/>
</dbReference>
<dbReference type="GO" id="GO:0005085">
    <property type="term" value="F:guanyl-nucleotide exchange factor activity"/>
    <property type="evidence" value="ECO:0007669"/>
    <property type="project" value="UniProtKB-KW"/>
</dbReference>
<dbReference type="Gene3D" id="3.30.40.10">
    <property type="entry name" value="Zinc/RING finger domain, C3HC4 (zinc finger)"/>
    <property type="match status" value="1"/>
</dbReference>
<dbReference type="SMART" id="SM00233">
    <property type="entry name" value="PH"/>
    <property type="match status" value="1"/>
</dbReference>
<evidence type="ECO:0000256" key="1">
    <source>
        <dbReference type="ARBA" id="ARBA00004245"/>
    </source>
</evidence>
<dbReference type="SMART" id="SM00064">
    <property type="entry name" value="FYVE"/>
    <property type="match status" value="1"/>
</dbReference>
<feature type="compositionally biased region" description="Low complexity" evidence="9">
    <location>
        <begin position="81"/>
        <end position="96"/>
    </location>
</feature>
<dbReference type="CDD" id="cd00160">
    <property type="entry name" value="RhoGEF"/>
    <property type="match status" value="1"/>
</dbReference>
<evidence type="ECO:0000259" key="10">
    <source>
        <dbReference type="PROSITE" id="PS50003"/>
    </source>
</evidence>
<keyword evidence="4" id="KW-0479">Metal-binding</keyword>
<dbReference type="InterPro" id="IPR000219">
    <property type="entry name" value="DH_dom"/>
</dbReference>
<dbReference type="Gene3D" id="1.20.900.10">
    <property type="entry name" value="Dbl homology (DH) domain"/>
    <property type="match status" value="1"/>
</dbReference>
<feature type="compositionally biased region" description="Polar residues" evidence="9">
    <location>
        <begin position="51"/>
        <end position="71"/>
    </location>
</feature>
<evidence type="ECO:0000256" key="4">
    <source>
        <dbReference type="ARBA" id="ARBA00022723"/>
    </source>
</evidence>
<evidence type="ECO:0000256" key="2">
    <source>
        <dbReference type="ARBA" id="ARBA00022490"/>
    </source>
</evidence>
<organism evidence="13 14">
    <name type="scientific">Calocera cornea HHB12733</name>
    <dbReference type="NCBI Taxonomy" id="1353952"/>
    <lineage>
        <taxon>Eukaryota</taxon>
        <taxon>Fungi</taxon>
        <taxon>Dikarya</taxon>
        <taxon>Basidiomycota</taxon>
        <taxon>Agaricomycotina</taxon>
        <taxon>Dacrymycetes</taxon>
        <taxon>Dacrymycetales</taxon>
        <taxon>Dacrymycetaceae</taxon>
        <taxon>Calocera</taxon>
    </lineage>
</organism>
<evidence type="ECO:0000259" key="11">
    <source>
        <dbReference type="PROSITE" id="PS50010"/>
    </source>
</evidence>
<dbReference type="SUPFAM" id="SSF57903">
    <property type="entry name" value="FYVE/PHD zinc finger"/>
    <property type="match status" value="1"/>
</dbReference>
<dbReference type="InterPro" id="IPR013083">
    <property type="entry name" value="Znf_RING/FYVE/PHD"/>
</dbReference>
<proteinExistence type="predicted"/>
<feature type="region of interest" description="Disordered" evidence="9">
    <location>
        <begin position="423"/>
        <end position="442"/>
    </location>
</feature>
<dbReference type="SUPFAM" id="SSF48065">
    <property type="entry name" value="DBL homology domain (DH-domain)"/>
    <property type="match status" value="1"/>
</dbReference>
<dbReference type="PANTHER" id="PTHR12673:SF270">
    <property type="entry name" value="FYVE-TYPE DOMAIN-CONTAINING PROTEIN"/>
    <property type="match status" value="1"/>
</dbReference>
<dbReference type="GO" id="GO:0008270">
    <property type="term" value="F:zinc ion binding"/>
    <property type="evidence" value="ECO:0007669"/>
    <property type="project" value="UniProtKB-KW"/>
</dbReference>
<dbReference type="Pfam" id="PF01363">
    <property type="entry name" value="FYVE"/>
    <property type="match status" value="1"/>
</dbReference>
<dbReference type="InterPro" id="IPR011993">
    <property type="entry name" value="PH-like_dom_sf"/>
</dbReference>
<evidence type="ECO:0000256" key="6">
    <source>
        <dbReference type="ARBA" id="ARBA00022833"/>
    </source>
</evidence>
<evidence type="ECO:0008006" key="15">
    <source>
        <dbReference type="Google" id="ProtNLM"/>
    </source>
</evidence>
<dbReference type="GO" id="GO:0005737">
    <property type="term" value="C:cytoplasm"/>
    <property type="evidence" value="ECO:0007669"/>
    <property type="project" value="TreeGrafter"/>
</dbReference>
<reference evidence="13 14" key="1">
    <citation type="journal article" date="2016" name="Mol. Biol. Evol.">
        <title>Comparative Genomics of Early-Diverging Mushroom-Forming Fungi Provides Insights into the Origins of Lignocellulose Decay Capabilities.</title>
        <authorList>
            <person name="Nagy L.G."/>
            <person name="Riley R."/>
            <person name="Tritt A."/>
            <person name="Adam C."/>
            <person name="Daum C."/>
            <person name="Floudas D."/>
            <person name="Sun H."/>
            <person name="Yadav J.S."/>
            <person name="Pangilinan J."/>
            <person name="Larsson K.H."/>
            <person name="Matsuura K."/>
            <person name="Barry K."/>
            <person name="Labutti K."/>
            <person name="Kuo R."/>
            <person name="Ohm R.A."/>
            <person name="Bhattacharya S.S."/>
            <person name="Shirouzu T."/>
            <person name="Yoshinaga Y."/>
            <person name="Martin F.M."/>
            <person name="Grigoriev I.V."/>
            <person name="Hibbett D.S."/>
        </authorList>
    </citation>
    <scope>NUCLEOTIDE SEQUENCE [LARGE SCALE GENOMIC DNA]</scope>
    <source>
        <strain evidence="13 14">HHB12733</strain>
    </source>
</reference>
<evidence type="ECO:0000313" key="13">
    <source>
        <dbReference type="EMBL" id="KZT53222.1"/>
    </source>
</evidence>
<feature type="domain" description="DH" evidence="11">
    <location>
        <begin position="155"/>
        <end position="348"/>
    </location>
</feature>
<dbReference type="EMBL" id="KV424043">
    <property type="protein sequence ID" value="KZT53222.1"/>
    <property type="molecule type" value="Genomic_DNA"/>
</dbReference>
<evidence type="ECO:0000256" key="5">
    <source>
        <dbReference type="ARBA" id="ARBA00022771"/>
    </source>
</evidence>
<evidence type="ECO:0000313" key="14">
    <source>
        <dbReference type="Proteomes" id="UP000076842"/>
    </source>
</evidence>
<feature type="compositionally biased region" description="Basic residues" evidence="9">
    <location>
        <begin position="127"/>
        <end position="139"/>
    </location>
</feature>
<evidence type="ECO:0000256" key="9">
    <source>
        <dbReference type="SAM" id="MobiDB-lite"/>
    </source>
</evidence>
<evidence type="ECO:0000256" key="8">
    <source>
        <dbReference type="PROSITE-ProRule" id="PRU00091"/>
    </source>
</evidence>
<name>A0A165DP15_9BASI</name>
<keyword evidence="3" id="KW-0344">Guanine-nucleotide releasing factor</keyword>
<dbReference type="InterPro" id="IPR001849">
    <property type="entry name" value="PH_domain"/>
</dbReference>
<dbReference type="PROSITE" id="PS50010">
    <property type="entry name" value="DH_2"/>
    <property type="match status" value="1"/>
</dbReference>
<dbReference type="InterPro" id="IPR035899">
    <property type="entry name" value="DBL_dom_sf"/>
</dbReference>
<dbReference type="SUPFAM" id="SSF50729">
    <property type="entry name" value="PH domain-like"/>
    <property type="match status" value="1"/>
</dbReference>
<dbReference type="PROSITE" id="PS50178">
    <property type="entry name" value="ZF_FYVE"/>
    <property type="match status" value="1"/>
</dbReference>
<keyword evidence="2" id="KW-0963">Cytoplasm</keyword>
<evidence type="ECO:0000259" key="12">
    <source>
        <dbReference type="PROSITE" id="PS50178"/>
    </source>
</evidence>
<feature type="domain" description="FYVE-type" evidence="12">
    <location>
        <begin position="561"/>
        <end position="625"/>
    </location>
</feature>
<dbReference type="Gene3D" id="2.30.29.30">
    <property type="entry name" value="Pleckstrin-homology domain (PH domain)/Phosphotyrosine-binding domain (PTB)"/>
    <property type="match status" value="1"/>
</dbReference>
<keyword evidence="14" id="KW-1185">Reference proteome</keyword>
<dbReference type="AlphaFoldDB" id="A0A165DP15"/>
<dbReference type="PANTHER" id="PTHR12673">
    <property type="entry name" value="FACIOGENITAL DYSPLASIA PROTEIN"/>
    <property type="match status" value="1"/>
</dbReference>
<dbReference type="Proteomes" id="UP000076842">
    <property type="component" value="Unassembled WGS sequence"/>
</dbReference>
<feature type="domain" description="PH" evidence="10">
    <location>
        <begin position="378"/>
        <end position="509"/>
    </location>
</feature>